<dbReference type="AlphaFoldDB" id="A0A0N9NFV6"/>
<reference evidence="2" key="1">
    <citation type="submission" date="2015-06" db="EMBL/GenBank/DDBJ databases">
        <title>Complete genome sequence and metabolic analysis of phthalate degradation pathway in Gordonia sp. QH-11.</title>
        <authorList>
            <person name="Jin D."/>
            <person name="Kong X."/>
            <person name="Bai Z."/>
        </authorList>
    </citation>
    <scope>NUCLEOTIDE SEQUENCE [LARGE SCALE GENOMIC DNA]</scope>
    <source>
        <strain evidence="2">QH-11</strain>
    </source>
</reference>
<organism evidence="1 2">
    <name type="scientific">Gordonia phthalatica</name>
    <dbReference type="NCBI Taxonomy" id="1136941"/>
    <lineage>
        <taxon>Bacteria</taxon>
        <taxon>Bacillati</taxon>
        <taxon>Actinomycetota</taxon>
        <taxon>Actinomycetes</taxon>
        <taxon>Mycobacteriales</taxon>
        <taxon>Gordoniaceae</taxon>
        <taxon>Gordonia</taxon>
    </lineage>
</organism>
<dbReference type="EMBL" id="CP011853">
    <property type="protein sequence ID" value="ALG84217.1"/>
    <property type="molecule type" value="Genomic_DNA"/>
</dbReference>
<gene>
    <name evidence="1" type="ORF">ACH46_06480</name>
</gene>
<proteinExistence type="predicted"/>
<protein>
    <submittedName>
        <fullName evidence="1">Uncharacterized protein</fullName>
    </submittedName>
</protein>
<name>A0A0N9NFV6_9ACTN</name>
<reference evidence="1 2" key="2">
    <citation type="journal article" date="2017" name="Int. J. Syst. Evol. Microbiol.">
        <title>Gordonia phthalatica sp. nov., a di-n-butyl phthalate-degrading bacterium isolated from activated sludge.</title>
        <authorList>
            <person name="Jin D."/>
            <person name="Kong X."/>
            <person name="Jia M."/>
            <person name="Yu X."/>
            <person name="Wang X."/>
            <person name="Zhuang X."/>
            <person name="Deng Y."/>
            <person name="Bai Z."/>
        </authorList>
    </citation>
    <scope>NUCLEOTIDE SEQUENCE [LARGE SCALE GENOMIC DNA]</scope>
    <source>
        <strain evidence="1 2">QH-11</strain>
    </source>
</reference>
<evidence type="ECO:0000313" key="1">
    <source>
        <dbReference type="EMBL" id="ALG84217.1"/>
    </source>
</evidence>
<accession>A0A0N9NFV6</accession>
<dbReference type="PATRIC" id="fig|1136941.3.peg.1327"/>
<dbReference type="Proteomes" id="UP000063789">
    <property type="component" value="Chromosome"/>
</dbReference>
<dbReference type="STRING" id="1136941.ACH46_06480"/>
<dbReference type="KEGG" id="goq:ACH46_06480"/>
<keyword evidence="2" id="KW-1185">Reference proteome</keyword>
<sequence length="179" mass="20012">MRTIEDLGVMRPDLISALTTIMNEDSDAEASRAAGILCRMGRTDAVADRYSGLPEENRSDFVRAFARPFCAPPHREAPLRSAPVDLAPLATVLHSHPELNAALFDELGVNQWLGTEDVETYFAALDSERSSIRRHAAWSLVFTRLVGTQRQRYAEALDDFENDPALTPRVGDLRRIFNE</sequence>
<evidence type="ECO:0000313" key="2">
    <source>
        <dbReference type="Proteomes" id="UP000063789"/>
    </source>
</evidence>